<reference evidence="2 3" key="1">
    <citation type="submission" date="2020-08" db="EMBL/GenBank/DDBJ databases">
        <title>Studying the diversity of plant-associated saprophytic bacteria and their role in host health and plant-pathogen interactions.</title>
        <authorList>
            <person name="Potnis N."/>
        </authorList>
    </citation>
    <scope>NUCLEOTIDE SEQUENCE [LARGE SCALE GENOMIC DNA]</scope>
    <source>
        <strain evidence="2 3">CFBP 7922</strain>
    </source>
</reference>
<dbReference type="EMBL" id="JACHNL010000003">
    <property type="protein sequence ID" value="MBB4723338.1"/>
    <property type="molecule type" value="Genomic_DNA"/>
</dbReference>
<proteinExistence type="predicted"/>
<feature type="signal peptide" evidence="1">
    <location>
        <begin position="1"/>
        <end position="23"/>
    </location>
</feature>
<protein>
    <submittedName>
        <fullName evidence="2">Uncharacterized protein</fullName>
    </submittedName>
</protein>
<name>A0AAW3U2E2_XANEU</name>
<organism evidence="2 3">
    <name type="scientific">Xanthomonas euvesicatoria</name>
    <dbReference type="NCBI Taxonomy" id="456327"/>
    <lineage>
        <taxon>Bacteria</taxon>
        <taxon>Pseudomonadati</taxon>
        <taxon>Pseudomonadota</taxon>
        <taxon>Gammaproteobacteria</taxon>
        <taxon>Lysobacterales</taxon>
        <taxon>Lysobacteraceae</taxon>
        <taxon>Xanthomonas</taxon>
    </lineage>
</organism>
<accession>A0AAW3U2E2</accession>
<dbReference type="RefSeq" id="WP_311540720.1">
    <property type="nucleotide sequence ID" value="NZ_JACHNK010000003.1"/>
</dbReference>
<gene>
    <name evidence="2" type="ORF">FHY32_001675</name>
</gene>
<dbReference type="PROSITE" id="PS51257">
    <property type="entry name" value="PROKAR_LIPOPROTEIN"/>
    <property type="match status" value="1"/>
</dbReference>
<sequence>MKWKTIGLNTVLAACLFSSAGLAWGKSPEPPSAFQEVVTQVGAENSLRALLGDHFDSFRGNFDEVANPVRLKDGGTFLDGWKEGSADTHAAAFVVYPDGRVYAAYYDREHGQIRYFGGKRGRIHPAIEIWAKRFAPPFKVLSQSDSQSSSKASVAIAANSPTPEDQEEMRKVAAAIWGDALAAGWDMNAEVGDILGTVTKEIMDCSKAFNLVPRPVGWIPGWGYVAKTAIQITAYLIGVTKDRVYKTCVSTAALNWRSRIEMASAGI</sequence>
<feature type="chain" id="PRO_5043520521" evidence="1">
    <location>
        <begin position="24"/>
        <end position="267"/>
    </location>
</feature>
<comment type="caution">
    <text evidence="2">The sequence shown here is derived from an EMBL/GenBank/DDBJ whole genome shotgun (WGS) entry which is preliminary data.</text>
</comment>
<evidence type="ECO:0000313" key="2">
    <source>
        <dbReference type="EMBL" id="MBB4723338.1"/>
    </source>
</evidence>
<dbReference type="AlphaFoldDB" id="A0AAW3U2E2"/>
<evidence type="ECO:0000256" key="1">
    <source>
        <dbReference type="SAM" id="SignalP"/>
    </source>
</evidence>
<dbReference type="Proteomes" id="UP000576603">
    <property type="component" value="Unassembled WGS sequence"/>
</dbReference>
<keyword evidence="1" id="KW-0732">Signal</keyword>
<evidence type="ECO:0000313" key="3">
    <source>
        <dbReference type="Proteomes" id="UP000576603"/>
    </source>
</evidence>